<dbReference type="InterPro" id="IPR000182">
    <property type="entry name" value="GNAT_dom"/>
</dbReference>
<accession>A0ABP8K387</accession>
<name>A0ABP8K387_9MICO</name>
<dbReference type="RefSeq" id="WP_159898668.1">
    <property type="nucleotide sequence ID" value="NZ_BAABFX010000037.1"/>
</dbReference>
<proteinExistence type="predicted"/>
<keyword evidence="2" id="KW-0012">Acyltransferase</keyword>
<gene>
    <name evidence="4" type="ORF">GCM10023153_26340</name>
</gene>
<evidence type="ECO:0000259" key="3">
    <source>
        <dbReference type="PROSITE" id="PS51186"/>
    </source>
</evidence>
<dbReference type="CDD" id="cd04301">
    <property type="entry name" value="NAT_SF"/>
    <property type="match status" value="2"/>
</dbReference>
<feature type="domain" description="N-acetyltransferase" evidence="3">
    <location>
        <begin position="151"/>
        <end position="303"/>
    </location>
</feature>
<keyword evidence="1" id="KW-0808">Transferase</keyword>
<sequence>MTTPPPPPGLTARPLTPTDLDEVYAVYAADEVADAGHLAIEPEDLAGDWSRPSFDLAHDSIGLFENGHVVAAAEVTRGGTRAEGAVHPDVRGRGIGSWLVDWTEARARELGAATVGQTTPEGSVAQRLFLNRGYRLGHTSWVLTLPAGAEIEQRPLPPGYTLGHCPDARRERAAYEVIQQAFDEWEGRERESYADWAATTVRRPGTQPWQLRIVEHEGEVVGASFTILDMQGTGYLHQLAVDARHRGQGLAQAMLADAFERAREEGATHSELSTDSRTGALDLYRKVGMEVTQTWTHLVTDLR</sequence>
<evidence type="ECO:0000256" key="2">
    <source>
        <dbReference type="ARBA" id="ARBA00023315"/>
    </source>
</evidence>
<dbReference type="Pfam" id="PF13508">
    <property type="entry name" value="Acetyltransf_7"/>
    <property type="match status" value="1"/>
</dbReference>
<dbReference type="InterPro" id="IPR016181">
    <property type="entry name" value="Acyl_CoA_acyltransferase"/>
</dbReference>
<dbReference type="Pfam" id="PF00583">
    <property type="entry name" value="Acetyltransf_1"/>
    <property type="match status" value="1"/>
</dbReference>
<dbReference type="EMBL" id="BAABFX010000037">
    <property type="protein sequence ID" value="GAA4399797.1"/>
    <property type="molecule type" value="Genomic_DNA"/>
</dbReference>
<dbReference type="Proteomes" id="UP001500390">
    <property type="component" value="Unassembled WGS sequence"/>
</dbReference>
<evidence type="ECO:0000313" key="4">
    <source>
        <dbReference type="EMBL" id="GAA4399797.1"/>
    </source>
</evidence>
<reference evidence="5" key="1">
    <citation type="journal article" date="2019" name="Int. J. Syst. Evol. Microbiol.">
        <title>The Global Catalogue of Microorganisms (GCM) 10K type strain sequencing project: providing services to taxonomists for standard genome sequencing and annotation.</title>
        <authorList>
            <consortium name="The Broad Institute Genomics Platform"/>
            <consortium name="The Broad Institute Genome Sequencing Center for Infectious Disease"/>
            <person name="Wu L."/>
            <person name="Ma J."/>
        </authorList>
    </citation>
    <scope>NUCLEOTIDE SEQUENCE [LARGE SCALE GENOMIC DNA]</scope>
    <source>
        <strain evidence="5">JCM 17738</strain>
    </source>
</reference>
<feature type="domain" description="N-acetyltransferase" evidence="3">
    <location>
        <begin position="10"/>
        <end position="157"/>
    </location>
</feature>
<dbReference type="Gene3D" id="3.40.630.30">
    <property type="match status" value="1"/>
</dbReference>
<evidence type="ECO:0000313" key="5">
    <source>
        <dbReference type="Proteomes" id="UP001500390"/>
    </source>
</evidence>
<dbReference type="InterPro" id="IPR050680">
    <property type="entry name" value="YpeA/RimI_acetyltransf"/>
</dbReference>
<evidence type="ECO:0000256" key="1">
    <source>
        <dbReference type="ARBA" id="ARBA00022679"/>
    </source>
</evidence>
<dbReference type="SUPFAM" id="SSF55729">
    <property type="entry name" value="Acyl-CoA N-acyltransferases (Nat)"/>
    <property type="match status" value="2"/>
</dbReference>
<dbReference type="PROSITE" id="PS51186">
    <property type="entry name" value="GNAT"/>
    <property type="match status" value="2"/>
</dbReference>
<keyword evidence="5" id="KW-1185">Reference proteome</keyword>
<dbReference type="PANTHER" id="PTHR43420">
    <property type="entry name" value="ACETYLTRANSFERASE"/>
    <property type="match status" value="1"/>
</dbReference>
<protein>
    <recommendedName>
        <fullName evidence="3">N-acetyltransferase domain-containing protein</fullName>
    </recommendedName>
</protein>
<comment type="caution">
    <text evidence="4">The sequence shown here is derived from an EMBL/GenBank/DDBJ whole genome shotgun (WGS) entry which is preliminary data.</text>
</comment>
<organism evidence="4 5">
    <name type="scientific">Ornithinibacter aureus</name>
    <dbReference type="NCBI Taxonomy" id="622664"/>
    <lineage>
        <taxon>Bacteria</taxon>
        <taxon>Bacillati</taxon>
        <taxon>Actinomycetota</taxon>
        <taxon>Actinomycetes</taxon>
        <taxon>Micrococcales</taxon>
        <taxon>Intrasporangiaceae</taxon>
        <taxon>Ornithinibacter</taxon>
    </lineage>
</organism>